<name>A0ABN7MCC0_9BACT</name>
<keyword evidence="2" id="KW-1185">Reference proteome</keyword>
<dbReference type="Proteomes" id="UP000675880">
    <property type="component" value="Unassembled WGS sequence"/>
</dbReference>
<evidence type="ECO:0000313" key="2">
    <source>
        <dbReference type="Proteomes" id="UP000675880"/>
    </source>
</evidence>
<dbReference type="EMBL" id="CAJNBJ010000020">
    <property type="protein sequence ID" value="CAE6797658.1"/>
    <property type="molecule type" value="Genomic_DNA"/>
</dbReference>
<comment type="caution">
    <text evidence="1">The sequence shown here is derived from an EMBL/GenBank/DDBJ whole genome shotgun (WGS) entry which is preliminary data.</text>
</comment>
<evidence type="ECO:0000313" key="1">
    <source>
        <dbReference type="EMBL" id="CAE6797658.1"/>
    </source>
</evidence>
<organism evidence="1 2">
    <name type="scientific">Nitrospira defluvii</name>
    <dbReference type="NCBI Taxonomy" id="330214"/>
    <lineage>
        <taxon>Bacteria</taxon>
        <taxon>Pseudomonadati</taxon>
        <taxon>Nitrospirota</taxon>
        <taxon>Nitrospiria</taxon>
        <taxon>Nitrospirales</taxon>
        <taxon>Nitrospiraceae</taxon>
        <taxon>Nitrospira</taxon>
    </lineage>
</organism>
<sequence>MLDAIAFLALTILSNQVNHIAHTPRDPQCERLGRRDGKVGIPWLAGSFRGLGYKQAPIVRDPDGHTVRLVQP</sequence>
<proteinExistence type="predicted"/>
<protein>
    <submittedName>
        <fullName evidence="1">Uncharacterized protein</fullName>
    </submittedName>
</protein>
<reference evidence="1 2" key="1">
    <citation type="submission" date="2021-02" db="EMBL/GenBank/DDBJ databases">
        <authorList>
            <person name="Han P."/>
        </authorList>
    </citation>
    <scope>NUCLEOTIDE SEQUENCE [LARGE SCALE GENOMIC DNA]</scope>
    <source>
        <strain evidence="1">Candidatus Nitrospira sp. ZN2</strain>
    </source>
</reference>
<accession>A0ABN7MCC0</accession>
<gene>
    <name evidence="1" type="ORF">NSPZN2_70173</name>
</gene>